<dbReference type="Gene3D" id="3.40.50.300">
    <property type="entry name" value="P-loop containing nucleotide triphosphate hydrolases"/>
    <property type="match status" value="1"/>
</dbReference>
<dbReference type="InterPro" id="IPR036187">
    <property type="entry name" value="DNA_mismatch_repair_MutS_sf"/>
</dbReference>
<keyword evidence="4 7" id="KW-0067">ATP-binding</keyword>
<protein>
    <recommendedName>
        <fullName evidence="7">Endonuclease MutS2</fullName>
        <ecNumber evidence="7">3.1.-.-</ecNumber>
    </recommendedName>
    <alternativeName>
        <fullName evidence="7">Ribosome-associated protein quality control-upstream factor</fullName>
        <shortName evidence="7">RQC-upstream factor</shortName>
        <shortName evidence="7">RqcU</shortName>
        <ecNumber evidence="7">3.6.4.-</ecNumber>
    </alternativeName>
</protein>
<dbReference type="InterPro" id="IPR045076">
    <property type="entry name" value="MutS"/>
</dbReference>
<dbReference type="PATRIC" id="fig|999432.5.peg.250"/>
<dbReference type="GO" id="GO:0072344">
    <property type="term" value="P:rescue of stalled ribosome"/>
    <property type="evidence" value="ECO:0007669"/>
    <property type="project" value="UniProtKB-UniRule"/>
</dbReference>
<evidence type="ECO:0000256" key="5">
    <source>
        <dbReference type="ARBA" id="ARBA00022884"/>
    </source>
</evidence>
<evidence type="ECO:0000256" key="3">
    <source>
        <dbReference type="ARBA" id="ARBA00022801"/>
    </source>
</evidence>
<dbReference type="Pfam" id="PF01713">
    <property type="entry name" value="Smr"/>
    <property type="match status" value="1"/>
</dbReference>
<feature type="coiled-coil region" evidence="8">
    <location>
        <begin position="550"/>
        <end position="593"/>
    </location>
</feature>
<dbReference type="HOGENOM" id="CLU_011252_2_1_12"/>
<dbReference type="SUPFAM" id="SSF52540">
    <property type="entry name" value="P-loop containing nucleoside triphosphate hydrolases"/>
    <property type="match status" value="1"/>
</dbReference>
<evidence type="ECO:0000256" key="6">
    <source>
        <dbReference type="ARBA" id="ARBA00023125"/>
    </source>
</evidence>
<evidence type="ECO:0000256" key="2">
    <source>
        <dbReference type="ARBA" id="ARBA00022741"/>
    </source>
</evidence>
<dbReference type="GO" id="GO:0006298">
    <property type="term" value="P:mismatch repair"/>
    <property type="evidence" value="ECO:0007669"/>
    <property type="project" value="InterPro"/>
</dbReference>
<dbReference type="Pfam" id="PF20297">
    <property type="entry name" value="MSSS"/>
    <property type="match status" value="1"/>
</dbReference>
<dbReference type="EC" id="3.1.-.-" evidence="7"/>
<dbReference type="InterPro" id="IPR036063">
    <property type="entry name" value="Smr_dom_sf"/>
</dbReference>
<dbReference type="GO" id="GO:0043023">
    <property type="term" value="F:ribosomal large subunit binding"/>
    <property type="evidence" value="ECO:0007669"/>
    <property type="project" value="UniProtKB-UniRule"/>
</dbReference>
<dbReference type="NCBIfam" id="TIGR01069">
    <property type="entry name" value="mutS2"/>
    <property type="match status" value="1"/>
</dbReference>
<feature type="domain" description="Smr" evidence="9">
    <location>
        <begin position="745"/>
        <end position="818"/>
    </location>
</feature>
<dbReference type="InterPro" id="IPR007696">
    <property type="entry name" value="DNA_mismatch_repair_MutS_core"/>
</dbReference>
<dbReference type="Proteomes" id="UP000011705">
    <property type="component" value="Chromosome"/>
</dbReference>
<dbReference type="SMART" id="SM00534">
    <property type="entry name" value="MUTSac"/>
    <property type="match status" value="1"/>
</dbReference>
<dbReference type="GO" id="GO:0140664">
    <property type="term" value="F:ATP-dependent DNA damage sensor activity"/>
    <property type="evidence" value="ECO:0007669"/>
    <property type="project" value="InterPro"/>
</dbReference>
<keyword evidence="5 7" id="KW-0694">RNA-binding</keyword>
<dbReference type="GO" id="GO:0005524">
    <property type="term" value="F:ATP binding"/>
    <property type="evidence" value="ECO:0007669"/>
    <property type="project" value="UniProtKB-UniRule"/>
</dbReference>
<dbReference type="InterPro" id="IPR002625">
    <property type="entry name" value="Smr_dom"/>
</dbReference>
<dbReference type="HAMAP" id="MF_00092">
    <property type="entry name" value="MutS2"/>
    <property type="match status" value="1"/>
</dbReference>
<dbReference type="PROSITE" id="PS50828">
    <property type="entry name" value="SMR"/>
    <property type="match status" value="1"/>
</dbReference>
<accession>A0A0E2E7L0</accession>
<dbReference type="InterPro" id="IPR000432">
    <property type="entry name" value="DNA_mismatch_repair_MutS_C"/>
</dbReference>
<dbReference type="SUPFAM" id="SSF48334">
    <property type="entry name" value="DNA repair protein MutS, domain III"/>
    <property type="match status" value="1"/>
</dbReference>
<comment type="subunit">
    <text evidence="7">Homodimer. Binds to stalled ribosomes, contacting rRNA.</text>
</comment>
<comment type="similarity">
    <text evidence="7">Belongs to the DNA mismatch repair MutS family. MutS2 subfamily.</text>
</comment>
<dbReference type="GO" id="GO:0004519">
    <property type="term" value="F:endonuclease activity"/>
    <property type="evidence" value="ECO:0007669"/>
    <property type="project" value="UniProtKB-UniRule"/>
</dbReference>
<comment type="function">
    <text evidence="7">Acts as a ribosome collision sensor, splitting the ribosome into its 2 subunits. Detects stalled/collided 70S ribosomes which it binds and splits by an ATP-hydrolysis driven conformational change. Acts upstream of the ribosome quality control system (RQC), a ribosome-associated complex that mediates the extraction of incompletely synthesized nascent chains from stalled ribosomes and their subsequent degradation. Probably generates substrates for RQC.</text>
</comment>
<dbReference type="Gene3D" id="3.30.1370.110">
    <property type="match status" value="1"/>
</dbReference>
<keyword evidence="6 7" id="KW-0238">DNA-binding</keyword>
<dbReference type="PROSITE" id="PS00486">
    <property type="entry name" value="DNA_MISMATCH_REPAIR_2"/>
    <property type="match status" value="1"/>
</dbReference>
<evidence type="ECO:0000256" key="1">
    <source>
        <dbReference type="ARBA" id="ARBA00022730"/>
    </source>
</evidence>
<keyword evidence="7" id="KW-0255">Endonuclease</keyword>
<dbReference type="SMART" id="SM00533">
    <property type="entry name" value="MUTSd"/>
    <property type="match status" value="1"/>
</dbReference>
<keyword evidence="7" id="KW-0540">Nuclease</keyword>
<comment type="caution">
    <text evidence="10">The sequence shown here is derived from an EMBL/GenBank/DDBJ whole genome shotgun (WGS) entry which is preliminary data.</text>
</comment>
<gene>
    <name evidence="7" type="primary">mutS2</name>
    <name evidence="7" type="synonym">rqcU</name>
    <name evidence="10" type="ORF">HMPREF9726_00243</name>
</gene>
<dbReference type="GO" id="GO:0030983">
    <property type="term" value="F:mismatched DNA binding"/>
    <property type="evidence" value="ECO:0007669"/>
    <property type="project" value="InterPro"/>
</dbReference>
<dbReference type="Pfam" id="PF00488">
    <property type="entry name" value="MutS_V"/>
    <property type="match status" value="1"/>
</dbReference>
<keyword evidence="3 7" id="KW-0378">Hydrolase</keyword>
<keyword evidence="2 7" id="KW-0547">Nucleotide-binding</keyword>
<feature type="binding site" evidence="7">
    <location>
        <begin position="352"/>
        <end position="359"/>
    </location>
    <ligand>
        <name>ATP</name>
        <dbReference type="ChEBI" id="CHEBI:30616"/>
    </ligand>
</feature>
<dbReference type="RefSeq" id="WP_002682832.1">
    <property type="nucleotide sequence ID" value="NZ_CM001795.1"/>
</dbReference>
<keyword evidence="8" id="KW-0175">Coiled coil</keyword>
<dbReference type="PANTHER" id="PTHR48466:SF2">
    <property type="entry name" value="OS10G0509000 PROTEIN"/>
    <property type="match status" value="1"/>
</dbReference>
<dbReference type="PIRSF" id="PIRSF005814">
    <property type="entry name" value="MutS_YshD"/>
    <property type="match status" value="1"/>
</dbReference>
<sequence length="818" mass="92131">MTEHTLEVLQFSRIREIIASYCVTDEGKEFCLKKNPDTDIKKIEEEKKLGIDFLSLLRAYKAPPIKYRPPVLPFLEGIEVEGSALDIEGVYSVGLLALSVFSLHEWLSPFLENEDLNENSIVSFVKKIPDMLHLKNLVFSFIDENGELQDLPSLRAIKNKIRSIEDDIDKTMRNYFTNDATRQMLQSNLPTVKDGRQVIAVRSNFKGRIPGIIHEYSQSGQTFYLEPEEIVLKNNDLIAAHAEYERELLRLLQDLTAQIAEHTENIKEACEAITKLDCVAAASRWAHSNNCVFAGSIDLSLSHSIDKDGSHDSEGTPLAFYLHQARHPLLGKSAVPIDLKLSKDDRVLIITGPNTGGKTVSLKTAALFALINQTGWPVPAGPLTRLPYFDFIACDIGDEQSMDQSLSTFSAHMKNVSEIISRAGDKSLIILDELGSGTDPQEGCAIAMAVLDDLLEKKAFVFVTTHHGALKNYGYSKESCVNASVEFNQNTLSPTYRILMGVPGESHAVDIAKRNGLPEHIIEKAHTYLGNNRADVSDLIKGLIQKHEDLNEFELQKKEEELKLKEDRRRSDLKELQLKQKELELKKDGIKRLDLFFEEKRKFLENLVRELREGELSREKTLSVKKWIDDFEKDLGKEHEALKLEQTKIDEKLHTSKEKNKAPQNPELREGTRVIIKSLNRNGELIREEKKGKWLVAVDNLKLTIAEDDMEVCENQEKLKLSKPIVSIISDSSAPSSRPSFELRLLGMRAEEAQKALQDQMDLALVHGITEFAIIHGKGHGILQELSHDFLKQSPYVKAFRFAKPEEGGSGKTIVSLG</sequence>
<evidence type="ECO:0000259" key="9">
    <source>
        <dbReference type="PROSITE" id="PS50828"/>
    </source>
</evidence>
<evidence type="ECO:0000313" key="10">
    <source>
        <dbReference type="EMBL" id="EMB36051.1"/>
    </source>
</evidence>
<dbReference type="GO" id="GO:0019843">
    <property type="term" value="F:rRNA binding"/>
    <property type="evidence" value="ECO:0007669"/>
    <property type="project" value="UniProtKB-UniRule"/>
</dbReference>
<dbReference type="GO" id="GO:0045910">
    <property type="term" value="P:negative regulation of DNA recombination"/>
    <property type="evidence" value="ECO:0007669"/>
    <property type="project" value="InterPro"/>
</dbReference>
<dbReference type="SUPFAM" id="SSF160443">
    <property type="entry name" value="SMR domain-like"/>
    <property type="match status" value="1"/>
</dbReference>
<dbReference type="FunFam" id="3.40.50.300:FF:000830">
    <property type="entry name" value="Endonuclease MutS2"/>
    <property type="match status" value="1"/>
</dbReference>
<evidence type="ECO:0000256" key="7">
    <source>
        <dbReference type="HAMAP-Rule" id="MF_00092"/>
    </source>
</evidence>
<dbReference type="AlphaFoldDB" id="A0A0E2E7L0"/>
<dbReference type="GO" id="GO:0016887">
    <property type="term" value="F:ATP hydrolysis activity"/>
    <property type="evidence" value="ECO:0007669"/>
    <property type="project" value="InterPro"/>
</dbReference>
<dbReference type="InterPro" id="IPR027417">
    <property type="entry name" value="P-loop_NTPase"/>
</dbReference>
<evidence type="ECO:0000256" key="8">
    <source>
        <dbReference type="SAM" id="Coils"/>
    </source>
</evidence>
<comment type="function">
    <text evidence="7">Endonuclease that is involved in the suppression of homologous recombination and thus may have a key role in the control of bacterial genetic diversity.</text>
</comment>
<dbReference type="PANTHER" id="PTHR48466">
    <property type="entry name" value="OS10G0509000 PROTEIN-RELATED"/>
    <property type="match status" value="1"/>
</dbReference>
<dbReference type="InterPro" id="IPR005747">
    <property type="entry name" value="MutS2"/>
</dbReference>
<feature type="coiled-coil region" evidence="8">
    <location>
        <begin position="234"/>
        <end position="272"/>
    </location>
</feature>
<dbReference type="EC" id="3.6.4.-" evidence="7"/>
<evidence type="ECO:0000256" key="4">
    <source>
        <dbReference type="ARBA" id="ARBA00022840"/>
    </source>
</evidence>
<dbReference type="InterPro" id="IPR046893">
    <property type="entry name" value="MSSS"/>
</dbReference>
<organism evidence="10">
    <name type="scientific">Treponema denticola H-22</name>
    <dbReference type="NCBI Taxonomy" id="999432"/>
    <lineage>
        <taxon>Bacteria</taxon>
        <taxon>Pseudomonadati</taxon>
        <taxon>Spirochaetota</taxon>
        <taxon>Spirochaetia</taxon>
        <taxon>Spirochaetales</taxon>
        <taxon>Treponemataceae</taxon>
        <taxon>Treponema</taxon>
    </lineage>
</organism>
<dbReference type="EMBL" id="AGDV01000001">
    <property type="protein sequence ID" value="EMB36051.1"/>
    <property type="molecule type" value="Genomic_DNA"/>
</dbReference>
<reference evidence="10" key="1">
    <citation type="submission" date="2012-01" db="EMBL/GenBank/DDBJ databases">
        <title>The Genome Sequence of Treponema denticola H-22.</title>
        <authorList>
            <consortium name="The Broad Institute Genome Sequencing Platform"/>
            <person name="Earl A."/>
            <person name="Ward D."/>
            <person name="Feldgarden M."/>
            <person name="Gevers D."/>
            <person name="Blanton J.M."/>
            <person name="Fenno C.J."/>
            <person name="Baranova O.V."/>
            <person name="Mathney J."/>
            <person name="Dewhirst F.E."/>
            <person name="Izard J."/>
            <person name="Young S.K."/>
            <person name="Zeng Q."/>
            <person name="Gargeya S."/>
            <person name="Fitzgerald M."/>
            <person name="Haas B."/>
            <person name="Abouelleil A."/>
            <person name="Alvarado L."/>
            <person name="Arachchi H.M."/>
            <person name="Berlin A."/>
            <person name="Chapman S.B."/>
            <person name="Gearin G."/>
            <person name="Goldberg J."/>
            <person name="Griggs A."/>
            <person name="Gujja S."/>
            <person name="Hansen M."/>
            <person name="Heiman D."/>
            <person name="Howarth C."/>
            <person name="Larimer J."/>
            <person name="Lui A."/>
            <person name="MacDonald P.J.P."/>
            <person name="McCowen C."/>
            <person name="Montmayeur A."/>
            <person name="Murphy C."/>
            <person name="Neiman D."/>
            <person name="Pearson M."/>
            <person name="Priest M."/>
            <person name="Roberts A."/>
            <person name="Saif S."/>
            <person name="Shea T."/>
            <person name="Sisk P."/>
            <person name="Stolte C."/>
            <person name="Sykes S."/>
            <person name="Wortman J."/>
            <person name="Nusbaum C."/>
            <person name="Birren B."/>
        </authorList>
    </citation>
    <scope>NUCLEOTIDE SEQUENCE [LARGE SCALE GENOMIC DNA]</scope>
    <source>
        <strain evidence="10">H-22</strain>
    </source>
</reference>
<name>A0A0E2E7L0_TREDN</name>
<keyword evidence="1 7" id="KW-0699">rRNA-binding</keyword>
<proteinExistence type="inferred from homology"/>
<dbReference type="SMART" id="SM00463">
    <property type="entry name" value="SMR"/>
    <property type="match status" value="1"/>
</dbReference>